<evidence type="ECO:0000313" key="2">
    <source>
        <dbReference type="EMBL" id="KAA8900763.1"/>
    </source>
</evidence>
<evidence type="ECO:0000313" key="3">
    <source>
        <dbReference type="Proteomes" id="UP000761534"/>
    </source>
</evidence>
<sequence>MRKPPALIPRSEDRCKRTRGEYEEESMETPVRKRRESGASQTKPSVIPSLTPIRRNKEAKSVALTTPLRFYQKTTPSSSGSNESPFVYSASRHKGIPKFVSRCSQASQEPSTPLNSERILQILNQSTELDIECSSGNVWSPSPKKHWAYYRPGGWSERIQDLASREEDLQELEGDSRRKMLLQTEEFVIISHTRLNRFCHAVKIDDGRMVLLVDVTGRRKVDIEKKLYLGPPYIQLSSSSSSPEGIYLRWEIK</sequence>
<accession>A0A642UME9</accession>
<dbReference type="VEuPathDB" id="FungiDB:TRICI_006142"/>
<dbReference type="EMBL" id="SWFS01000495">
    <property type="protein sequence ID" value="KAA8900763.1"/>
    <property type="molecule type" value="Genomic_DNA"/>
</dbReference>
<name>A0A642UME9_9ASCO</name>
<proteinExistence type="predicted"/>
<organism evidence="2 3">
    <name type="scientific">Trichomonascus ciferrii</name>
    <dbReference type="NCBI Taxonomy" id="44093"/>
    <lineage>
        <taxon>Eukaryota</taxon>
        <taxon>Fungi</taxon>
        <taxon>Dikarya</taxon>
        <taxon>Ascomycota</taxon>
        <taxon>Saccharomycotina</taxon>
        <taxon>Dipodascomycetes</taxon>
        <taxon>Dipodascales</taxon>
        <taxon>Trichomonascaceae</taxon>
        <taxon>Trichomonascus</taxon>
        <taxon>Trichomonascus ciferrii complex</taxon>
    </lineage>
</organism>
<reference evidence="2" key="1">
    <citation type="journal article" date="2019" name="G3 (Bethesda)">
        <title>Genome Assemblies of Two Rare Opportunistic Yeast Pathogens: Diutina rugosa (syn. Candida rugosa) and Trichomonascus ciferrii (syn. Candida ciferrii).</title>
        <authorList>
            <person name="Mixao V."/>
            <person name="Saus E."/>
            <person name="Hansen A.P."/>
            <person name="Lass-Florl C."/>
            <person name="Gabaldon T."/>
        </authorList>
    </citation>
    <scope>NUCLEOTIDE SEQUENCE</scope>
    <source>
        <strain evidence="2">CBS 4856</strain>
    </source>
</reference>
<dbReference type="Proteomes" id="UP000761534">
    <property type="component" value="Unassembled WGS sequence"/>
</dbReference>
<evidence type="ECO:0000256" key="1">
    <source>
        <dbReference type="SAM" id="MobiDB-lite"/>
    </source>
</evidence>
<protein>
    <submittedName>
        <fullName evidence="2">Uncharacterized protein</fullName>
    </submittedName>
</protein>
<feature type="compositionally biased region" description="Basic and acidic residues" evidence="1">
    <location>
        <begin position="10"/>
        <end position="21"/>
    </location>
</feature>
<dbReference type="AlphaFoldDB" id="A0A642UME9"/>
<feature type="region of interest" description="Disordered" evidence="1">
    <location>
        <begin position="1"/>
        <end position="58"/>
    </location>
</feature>
<gene>
    <name evidence="2" type="ORF">TRICI_006142</name>
</gene>
<keyword evidence="3" id="KW-1185">Reference proteome</keyword>
<comment type="caution">
    <text evidence="2">The sequence shown here is derived from an EMBL/GenBank/DDBJ whole genome shotgun (WGS) entry which is preliminary data.</text>
</comment>